<protein>
    <submittedName>
        <fullName evidence="1">Uncharacterized protein</fullName>
    </submittedName>
</protein>
<dbReference type="AlphaFoldDB" id="A0A0B7B2M5"/>
<accession>A0A0B7B2M5</accession>
<organism evidence="1">
    <name type="scientific">Arion vulgaris</name>
    <dbReference type="NCBI Taxonomy" id="1028688"/>
    <lineage>
        <taxon>Eukaryota</taxon>
        <taxon>Metazoa</taxon>
        <taxon>Spiralia</taxon>
        <taxon>Lophotrochozoa</taxon>
        <taxon>Mollusca</taxon>
        <taxon>Gastropoda</taxon>
        <taxon>Heterobranchia</taxon>
        <taxon>Euthyneura</taxon>
        <taxon>Panpulmonata</taxon>
        <taxon>Eupulmonata</taxon>
        <taxon>Stylommatophora</taxon>
        <taxon>Helicina</taxon>
        <taxon>Arionoidea</taxon>
        <taxon>Arionidae</taxon>
        <taxon>Arion</taxon>
    </lineage>
</organism>
<gene>
    <name evidence="1" type="primary">ORF157420</name>
</gene>
<dbReference type="EMBL" id="HACG01040252">
    <property type="protein sequence ID" value="CEK87117.1"/>
    <property type="molecule type" value="Transcribed_RNA"/>
</dbReference>
<reference evidence="1" key="1">
    <citation type="submission" date="2014-12" db="EMBL/GenBank/DDBJ databases">
        <title>Insight into the proteome of Arion vulgaris.</title>
        <authorList>
            <person name="Aradska J."/>
            <person name="Bulat T."/>
            <person name="Smidak R."/>
            <person name="Sarate P."/>
            <person name="Gangsoo J."/>
            <person name="Sialana F."/>
            <person name="Bilban M."/>
            <person name="Lubec G."/>
        </authorList>
    </citation>
    <scope>NUCLEOTIDE SEQUENCE</scope>
    <source>
        <tissue evidence="1">Skin</tissue>
    </source>
</reference>
<proteinExistence type="predicted"/>
<evidence type="ECO:0000313" key="1">
    <source>
        <dbReference type="EMBL" id="CEK87117.1"/>
    </source>
</evidence>
<name>A0A0B7B2M5_9EUPU</name>
<sequence>MIFPTSVCASTSTKHCLTIPVVILQIILMGSPIMKTESSYEISTKSLSL</sequence>